<feature type="binding site" evidence="7">
    <location>
        <position position="284"/>
    </location>
    <ligand>
        <name>substrate</name>
    </ligand>
</feature>
<dbReference type="PANTHER" id="PTHR30004">
    <property type="entry name" value="4-HYDROXYTHREONINE-4-PHOSPHATE DEHYDROGENASE"/>
    <property type="match status" value="1"/>
</dbReference>
<keyword evidence="3 7" id="KW-0521">NADP</keyword>
<dbReference type="Pfam" id="PF04166">
    <property type="entry name" value="PdxA"/>
    <property type="match status" value="1"/>
</dbReference>
<feature type="binding site" evidence="7">
    <location>
        <position position="276"/>
    </location>
    <ligand>
        <name>a divalent metal cation</name>
        <dbReference type="ChEBI" id="CHEBI:60240"/>
        <note>ligand shared between dimeric partners</note>
    </ligand>
</feature>
<dbReference type="NCBIfam" id="TIGR00557">
    <property type="entry name" value="pdxA"/>
    <property type="match status" value="1"/>
</dbReference>
<evidence type="ECO:0000256" key="5">
    <source>
        <dbReference type="ARBA" id="ARBA00023027"/>
    </source>
</evidence>
<comment type="miscellaneous">
    <text evidence="7">The active site is located at the dimer interface.</text>
</comment>
<feature type="binding site" evidence="7">
    <location>
        <position position="221"/>
    </location>
    <ligand>
        <name>a divalent metal cation</name>
        <dbReference type="ChEBI" id="CHEBI:60240"/>
        <note>ligand shared between dimeric partners</note>
    </ligand>
</feature>
<evidence type="ECO:0000256" key="1">
    <source>
        <dbReference type="ARBA" id="ARBA00022490"/>
    </source>
</evidence>
<feature type="binding site" evidence="7">
    <location>
        <position position="148"/>
    </location>
    <ligand>
        <name>substrate</name>
    </ligand>
</feature>
<dbReference type="InterPro" id="IPR037510">
    <property type="entry name" value="PdxA"/>
</dbReference>
<evidence type="ECO:0000313" key="8">
    <source>
        <dbReference type="EMBL" id="MDQ0390576.1"/>
    </source>
</evidence>
<dbReference type="SUPFAM" id="SSF51366">
    <property type="entry name" value="Ribulose-phoshate binding barrel"/>
    <property type="match status" value="1"/>
</dbReference>
<evidence type="ECO:0000313" key="9">
    <source>
        <dbReference type="Proteomes" id="UP001237448"/>
    </source>
</evidence>
<dbReference type="InterPro" id="IPR005255">
    <property type="entry name" value="PdxA_fam"/>
</dbReference>
<comment type="catalytic activity">
    <reaction evidence="7">
        <text>4-(phosphooxy)-L-threonine + NAD(+) = 3-amino-2-oxopropyl phosphate + CO2 + NADH</text>
        <dbReference type="Rhea" id="RHEA:32275"/>
        <dbReference type="ChEBI" id="CHEBI:16526"/>
        <dbReference type="ChEBI" id="CHEBI:57279"/>
        <dbReference type="ChEBI" id="CHEBI:57540"/>
        <dbReference type="ChEBI" id="CHEBI:57945"/>
        <dbReference type="ChEBI" id="CHEBI:58452"/>
        <dbReference type="EC" id="1.1.1.262"/>
    </reaction>
</comment>
<keyword evidence="6 7" id="KW-0664">Pyridoxine biosynthesis</keyword>
<comment type="subunit">
    <text evidence="7">Homodimer.</text>
</comment>
<proteinExistence type="inferred from homology"/>
<evidence type="ECO:0000256" key="2">
    <source>
        <dbReference type="ARBA" id="ARBA00022723"/>
    </source>
</evidence>
<evidence type="ECO:0000256" key="6">
    <source>
        <dbReference type="ARBA" id="ARBA00023096"/>
    </source>
</evidence>
<protein>
    <recommendedName>
        <fullName evidence="7">4-hydroxythreonine-4-phosphate dehydrogenase</fullName>
        <ecNumber evidence="7">1.1.1.262</ecNumber>
    </recommendedName>
    <alternativeName>
        <fullName evidence="7">4-(phosphohydroxy)-L-threonine dehydrogenase</fullName>
    </alternativeName>
</protein>
<comment type="function">
    <text evidence="7">Catalyzes the NAD(P)-dependent oxidation of 4-(phosphooxy)-L-threonine (HTP) into 2-amino-3-oxo-4-(phosphooxy)butyric acid which spontaneously decarboxylates to form 3-amino-2-oxopropyl phosphate (AHAP).</text>
</comment>
<comment type="similarity">
    <text evidence="7">Belongs to the PdxA family.</text>
</comment>
<dbReference type="EC" id="1.1.1.262" evidence="7"/>
<sequence>MNAPVPASRPPLAITMGDPAGIGPEIVARLAADGDRPADPFIVVGDAGMLRRAAAIVAPGLAVEAVDDSFAGLDEIWRRGALPVLQTGEPLPPDLAFGRVDARAGAASYAYILRAIDLALAGRIAGIVTAPITKEAMRAAGIAYPGHTEILADRSGTRDFAMMLANDELRVLLVSIHVPLAEAIRAVTVESELRAIRLARDACRAFGIDRPRVAVAGLNPHAGENGLFGREDLDIIAPAIAAARAEGIDASGPWPGDTVFMRARRGAFDIVVAQYHDQGLIPVKYLGVDHGVNVTVGLPFIRTSVDHGTAYDIAGTGRASHASLAYALKQAVAMAAAAPAPRGGVPDFIFMLTRQDRTVPDAQERLAEALGAGVRHIGFKDVGLPLEALHRLADAIRAGGARTYLEVVSLDEESEAASARAALALGVDVLMGGTRPAVVLPIIRGSAIRYYPFPGRIAGHPSRLEGTAEEIVARARNLAALDGVHGLDLLAYRFQGDAPALIAQICAAIGKPVIVAGSIDRAERIGAAAAGGAAAFTVGTAALDGAFPADGPGLAAQLRAIEALRGNGRAAGGLPG</sequence>
<keyword evidence="7" id="KW-0460">Magnesium</keyword>
<feature type="binding site" evidence="7">
    <location>
        <position position="177"/>
    </location>
    <ligand>
        <name>a divalent metal cation</name>
        <dbReference type="ChEBI" id="CHEBI:60240"/>
        <note>ligand shared between dimeric partners</note>
    </ligand>
</feature>
<evidence type="ECO:0000256" key="4">
    <source>
        <dbReference type="ARBA" id="ARBA00023002"/>
    </source>
</evidence>
<name>A0ABU0F7P5_9HYPH</name>
<keyword evidence="4 7" id="KW-0560">Oxidoreductase</keyword>
<feature type="binding site" evidence="7">
    <location>
        <position position="293"/>
    </location>
    <ligand>
        <name>substrate</name>
    </ligand>
</feature>
<gene>
    <name evidence="7" type="primary">pdxA</name>
    <name evidence="8" type="ORF">J3R73_000368</name>
</gene>
<accession>A0ABU0F7P5</accession>
<organism evidence="8 9">
    <name type="scientific">Labrys monachus</name>
    <dbReference type="NCBI Taxonomy" id="217067"/>
    <lineage>
        <taxon>Bacteria</taxon>
        <taxon>Pseudomonadati</taxon>
        <taxon>Pseudomonadota</taxon>
        <taxon>Alphaproteobacteria</taxon>
        <taxon>Hyphomicrobiales</taxon>
        <taxon>Xanthobacteraceae</taxon>
        <taxon>Labrys</taxon>
    </lineage>
</organism>
<comment type="caution">
    <text evidence="8">The sequence shown here is derived from an EMBL/GenBank/DDBJ whole genome shotgun (WGS) entry which is preliminary data.</text>
</comment>
<dbReference type="Proteomes" id="UP001237448">
    <property type="component" value="Unassembled WGS sequence"/>
</dbReference>
<reference evidence="8 9" key="1">
    <citation type="submission" date="2023-07" db="EMBL/GenBank/DDBJ databases">
        <title>Genomic Encyclopedia of Type Strains, Phase IV (KMG-IV): sequencing the most valuable type-strain genomes for metagenomic binning, comparative biology and taxonomic classification.</title>
        <authorList>
            <person name="Goeker M."/>
        </authorList>
    </citation>
    <scope>NUCLEOTIDE SEQUENCE [LARGE SCALE GENOMIC DNA]</scope>
    <source>
        <strain evidence="8 9">DSM 5896</strain>
    </source>
</reference>
<dbReference type="EMBL" id="JAUSVK010000001">
    <property type="protein sequence ID" value="MDQ0390576.1"/>
    <property type="molecule type" value="Genomic_DNA"/>
</dbReference>
<dbReference type="PANTHER" id="PTHR30004:SF6">
    <property type="entry name" value="D-THREONATE 4-PHOSPHATE DEHYDROGENASE"/>
    <property type="match status" value="1"/>
</dbReference>
<evidence type="ECO:0000256" key="3">
    <source>
        <dbReference type="ARBA" id="ARBA00022857"/>
    </source>
</evidence>
<dbReference type="SUPFAM" id="SSF53659">
    <property type="entry name" value="Isocitrate/Isopropylmalate dehydrogenase-like"/>
    <property type="match status" value="1"/>
</dbReference>
<dbReference type="InterPro" id="IPR013785">
    <property type="entry name" value="Aldolase_TIM"/>
</dbReference>
<comment type="subcellular location">
    <subcellularLocation>
        <location evidence="7">Cytoplasm</location>
    </subcellularLocation>
</comment>
<keyword evidence="9" id="KW-1185">Reference proteome</keyword>
<feature type="binding site" evidence="7">
    <location>
        <position position="302"/>
    </location>
    <ligand>
        <name>substrate</name>
    </ligand>
</feature>
<keyword evidence="5 7" id="KW-0520">NAD</keyword>
<keyword evidence="1 7" id="KW-0963">Cytoplasm</keyword>
<comment type="pathway">
    <text evidence="7">Cofactor biosynthesis; pyridoxine 5'-phosphate biosynthesis; pyridoxine 5'-phosphate from D-erythrose 4-phosphate: step 4/5.</text>
</comment>
<dbReference type="InterPro" id="IPR011060">
    <property type="entry name" value="RibuloseP-bd_barrel"/>
</dbReference>
<dbReference type="Gene3D" id="3.40.718.10">
    <property type="entry name" value="Isopropylmalate Dehydrogenase"/>
    <property type="match status" value="1"/>
</dbReference>
<feature type="binding site" evidence="7">
    <location>
        <position position="147"/>
    </location>
    <ligand>
        <name>substrate</name>
    </ligand>
</feature>
<dbReference type="HAMAP" id="MF_00536">
    <property type="entry name" value="PdxA"/>
    <property type="match status" value="1"/>
</dbReference>
<dbReference type="Gene3D" id="3.20.20.70">
    <property type="entry name" value="Aldolase class I"/>
    <property type="match status" value="1"/>
</dbReference>
<keyword evidence="7" id="KW-0170">Cobalt</keyword>
<comment type="cofactor">
    <cofactor evidence="7">
        <name>Zn(2+)</name>
        <dbReference type="ChEBI" id="CHEBI:29105"/>
    </cofactor>
    <cofactor evidence="7">
        <name>Mg(2+)</name>
        <dbReference type="ChEBI" id="CHEBI:18420"/>
    </cofactor>
    <cofactor evidence="7">
        <name>Co(2+)</name>
        <dbReference type="ChEBI" id="CHEBI:48828"/>
    </cofactor>
    <text evidence="7">Binds 1 divalent metal cation per subunit. Can use ions such as Zn(2+), Mg(2+) or Co(2+).</text>
</comment>
<evidence type="ECO:0000256" key="7">
    <source>
        <dbReference type="HAMAP-Rule" id="MF_00536"/>
    </source>
</evidence>
<keyword evidence="2 7" id="KW-0479">Metal-binding</keyword>
<keyword evidence="7" id="KW-0862">Zinc</keyword>